<dbReference type="PROSITE" id="PS00409">
    <property type="entry name" value="PROKAR_NTER_METHYL"/>
    <property type="match status" value="1"/>
</dbReference>
<dbReference type="SUPFAM" id="SSF54523">
    <property type="entry name" value="Pili subunits"/>
    <property type="match status" value="1"/>
</dbReference>
<proteinExistence type="predicted"/>
<evidence type="ECO:0000313" key="2">
    <source>
        <dbReference type="Proteomes" id="UP000228949"/>
    </source>
</evidence>
<accession>A0A2M7B5L3</accession>
<feature type="non-terminal residue" evidence="1">
    <location>
        <position position="124"/>
    </location>
</feature>
<gene>
    <name evidence="1" type="ORF">COS61_01650</name>
</gene>
<reference evidence="2" key="1">
    <citation type="submission" date="2017-09" db="EMBL/GenBank/DDBJ databases">
        <title>Depth-based differentiation of microbial function through sediment-hosted aquifers and enrichment of novel symbionts in the deep terrestrial subsurface.</title>
        <authorList>
            <person name="Probst A.J."/>
            <person name="Ladd B."/>
            <person name="Jarett J.K."/>
            <person name="Geller-Mcgrath D.E."/>
            <person name="Sieber C.M.K."/>
            <person name="Emerson J.B."/>
            <person name="Anantharaman K."/>
            <person name="Thomas B.C."/>
            <person name="Malmstrom R."/>
            <person name="Stieglmeier M."/>
            <person name="Klingl A."/>
            <person name="Woyke T."/>
            <person name="Ryan C.M."/>
            <person name="Banfield J.F."/>
        </authorList>
    </citation>
    <scope>NUCLEOTIDE SEQUENCE [LARGE SCALE GENOMIC DNA]</scope>
</reference>
<dbReference type="EMBL" id="PEVJ01000039">
    <property type="protein sequence ID" value="PIU98397.1"/>
    <property type="molecule type" value="Genomic_DNA"/>
</dbReference>
<sequence>MKKGFTLIELLIVIGILAILAVVSVLVLNPAQLLAQARDSQRISDLGTIKSAISLWLATTTSTPVFTSEVGRFTVSGATCGMGSCTDFNATTTVDGNGWVGVNLTQTTGGSSLSSLPLDPTNNT</sequence>
<dbReference type="InterPro" id="IPR012902">
    <property type="entry name" value="N_methyl_site"/>
</dbReference>
<dbReference type="NCBIfam" id="TIGR02532">
    <property type="entry name" value="IV_pilin_GFxxxE"/>
    <property type="match status" value="1"/>
</dbReference>
<evidence type="ECO:0008006" key="3">
    <source>
        <dbReference type="Google" id="ProtNLM"/>
    </source>
</evidence>
<dbReference type="Proteomes" id="UP000228949">
    <property type="component" value="Unassembled WGS sequence"/>
</dbReference>
<dbReference type="InterPro" id="IPR045584">
    <property type="entry name" value="Pilin-like"/>
</dbReference>
<protein>
    <recommendedName>
        <fullName evidence="3">Pili assembly chaperone</fullName>
    </recommendedName>
</protein>
<dbReference type="Pfam" id="PF07963">
    <property type="entry name" value="N_methyl"/>
    <property type="match status" value="1"/>
</dbReference>
<evidence type="ECO:0000313" key="1">
    <source>
        <dbReference type="EMBL" id="PIU98397.1"/>
    </source>
</evidence>
<comment type="caution">
    <text evidence="1">The sequence shown here is derived from an EMBL/GenBank/DDBJ whole genome shotgun (WGS) entry which is preliminary data.</text>
</comment>
<organism evidence="1 2">
    <name type="scientific">Candidatus Wolfebacteria bacterium CG03_land_8_20_14_0_80_40_12</name>
    <dbReference type="NCBI Taxonomy" id="1975069"/>
    <lineage>
        <taxon>Bacteria</taxon>
        <taxon>Candidatus Wolfeibacteriota</taxon>
    </lineage>
</organism>
<dbReference type="AlphaFoldDB" id="A0A2M7B5L3"/>
<name>A0A2M7B5L3_9BACT</name>
<dbReference type="Gene3D" id="3.30.700.10">
    <property type="entry name" value="Glycoprotein, Type 4 Pilin"/>
    <property type="match status" value="1"/>
</dbReference>